<dbReference type="AlphaFoldDB" id="A0A9D4YDI9"/>
<sequence length="170" mass="19418">MISSEMKIAILMRDGESEKMVGYHQDGLCCMTGMVLFCCRLLWHGHDMVNDSLHLKKSQVNMDFCDESRQNGMGLGLRVVKGGLEEVSEEEEVVPVDLHEDVLVVIQRPQRTRILAARVEDFKIIAYNEVIKDRYLVHFSLLVDAEPINHNEALNSESWNNVMVEELTSL</sequence>
<accession>A0A9D4YDI9</accession>
<gene>
    <name evidence="1" type="ORF">KIW84_023659</name>
</gene>
<evidence type="ECO:0000313" key="2">
    <source>
        <dbReference type="Proteomes" id="UP001058974"/>
    </source>
</evidence>
<evidence type="ECO:0000313" key="1">
    <source>
        <dbReference type="EMBL" id="KAI5437627.1"/>
    </source>
</evidence>
<dbReference type="Gramene" id="Psat02G0365900-T1">
    <property type="protein sequence ID" value="KAI5437627.1"/>
    <property type="gene ID" value="KIW84_023659"/>
</dbReference>
<keyword evidence="2" id="KW-1185">Reference proteome</keyword>
<dbReference type="Proteomes" id="UP001058974">
    <property type="component" value="Chromosome 2"/>
</dbReference>
<organism evidence="1 2">
    <name type="scientific">Pisum sativum</name>
    <name type="common">Garden pea</name>
    <name type="synonym">Lathyrus oleraceus</name>
    <dbReference type="NCBI Taxonomy" id="3888"/>
    <lineage>
        <taxon>Eukaryota</taxon>
        <taxon>Viridiplantae</taxon>
        <taxon>Streptophyta</taxon>
        <taxon>Embryophyta</taxon>
        <taxon>Tracheophyta</taxon>
        <taxon>Spermatophyta</taxon>
        <taxon>Magnoliopsida</taxon>
        <taxon>eudicotyledons</taxon>
        <taxon>Gunneridae</taxon>
        <taxon>Pentapetalae</taxon>
        <taxon>rosids</taxon>
        <taxon>fabids</taxon>
        <taxon>Fabales</taxon>
        <taxon>Fabaceae</taxon>
        <taxon>Papilionoideae</taxon>
        <taxon>50 kb inversion clade</taxon>
        <taxon>NPAAA clade</taxon>
        <taxon>Hologalegina</taxon>
        <taxon>IRL clade</taxon>
        <taxon>Fabeae</taxon>
        <taxon>Lathyrus</taxon>
    </lineage>
</organism>
<comment type="caution">
    <text evidence="1">The sequence shown here is derived from an EMBL/GenBank/DDBJ whole genome shotgun (WGS) entry which is preliminary data.</text>
</comment>
<protein>
    <submittedName>
        <fullName evidence="1">Uncharacterized protein</fullName>
    </submittedName>
</protein>
<dbReference type="EMBL" id="JAMSHJ010000002">
    <property type="protein sequence ID" value="KAI5437627.1"/>
    <property type="molecule type" value="Genomic_DNA"/>
</dbReference>
<reference evidence="1 2" key="1">
    <citation type="journal article" date="2022" name="Nat. Genet.">
        <title>Improved pea reference genome and pan-genome highlight genomic features and evolutionary characteristics.</title>
        <authorList>
            <person name="Yang T."/>
            <person name="Liu R."/>
            <person name="Luo Y."/>
            <person name="Hu S."/>
            <person name="Wang D."/>
            <person name="Wang C."/>
            <person name="Pandey M.K."/>
            <person name="Ge S."/>
            <person name="Xu Q."/>
            <person name="Li N."/>
            <person name="Li G."/>
            <person name="Huang Y."/>
            <person name="Saxena R.K."/>
            <person name="Ji Y."/>
            <person name="Li M."/>
            <person name="Yan X."/>
            <person name="He Y."/>
            <person name="Liu Y."/>
            <person name="Wang X."/>
            <person name="Xiang C."/>
            <person name="Varshney R.K."/>
            <person name="Ding H."/>
            <person name="Gao S."/>
            <person name="Zong X."/>
        </authorList>
    </citation>
    <scope>NUCLEOTIDE SEQUENCE [LARGE SCALE GENOMIC DNA]</scope>
    <source>
        <strain evidence="1 2">cv. Zhongwan 6</strain>
    </source>
</reference>
<name>A0A9D4YDI9_PEA</name>
<proteinExistence type="predicted"/>